<dbReference type="InterPro" id="IPR016095">
    <property type="entry name" value="Ribosomal_uL1_3-a/b-sand"/>
</dbReference>
<dbReference type="EMBL" id="VIFY01000010">
    <property type="protein sequence ID" value="TQB76351.1"/>
    <property type="molecule type" value="Genomic_DNA"/>
</dbReference>
<dbReference type="Proteomes" id="UP000319663">
    <property type="component" value="Unassembled WGS sequence"/>
</dbReference>
<dbReference type="CDD" id="cd00403">
    <property type="entry name" value="Ribosomal_L1"/>
    <property type="match status" value="1"/>
</dbReference>
<accession>A0A507R6G0</accession>
<dbReference type="OrthoDB" id="10251727at2759"/>
<dbReference type="FunFam" id="3.40.50.790:FF:000006">
    <property type="entry name" value="Electron transfer flavoprotein alpha-subunit"/>
    <property type="match status" value="1"/>
</dbReference>
<sequence>MGSSTALTTKVASGSPYQLDNNQVLKASSALLRHITTKQEEKEKTAAKKTLIGDNDDDSDAGDAPIHNEPVWLILTTKKHVVDKNRLKPGKISVPHSLNSSPSLRICLITADPQRAVKDVVADPSFPQSLSSRINKIIGYSKLKAKYQSFESRRQLLAEHDVFLADDRIIMRLVSTLGKTFYQSSKRPIPIRIGGIEKVDGKKVKKDPKKKSDKTEAVASVASPSIVAKEIERTLNCAPVQLAPATTAAIRVGSANFSPEQLAENVTAVVTGLTDKFVTKGWRNIKAIHIKGANTMALPIWLASELWVDENDIVEDAAEDETKAIKGAEGDKKRKPTGDDERLLEGSKKSKKTKTADDDDDDAALIAARKEKLQRQKAKALEDGNDSTIKVAAVASKAGSSSGKKKKKSLS</sequence>
<evidence type="ECO:0000313" key="2">
    <source>
        <dbReference type="EMBL" id="TQB76351.1"/>
    </source>
</evidence>
<protein>
    <submittedName>
        <fullName evidence="2">Uncharacterized protein</fullName>
    </submittedName>
</protein>
<proteinExistence type="predicted"/>
<dbReference type="SUPFAM" id="SSF56808">
    <property type="entry name" value="Ribosomal protein L1"/>
    <property type="match status" value="1"/>
</dbReference>
<dbReference type="AlphaFoldDB" id="A0A507R6G0"/>
<dbReference type="Gene3D" id="3.30.190.20">
    <property type="match status" value="1"/>
</dbReference>
<comment type="caution">
    <text evidence="2">The sequence shown here is derived from an EMBL/GenBank/DDBJ whole genome shotgun (WGS) entry which is preliminary data.</text>
</comment>
<feature type="region of interest" description="Disordered" evidence="1">
    <location>
        <begin position="38"/>
        <end position="64"/>
    </location>
</feature>
<evidence type="ECO:0000313" key="3">
    <source>
        <dbReference type="Proteomes" id="UP000319663"/>
    </source>
</evidence>
<dbReference type="Pfam" id="PF00687">
    <property type="entry name" value="Ribosomal_L1"/>
    <property type="match status" value="1"/>
</dbReference>
<dbReference type="Gene3D" id="3.40.50.790">
    <property type="match status" value="1"/>
</dbReference>
<feature type="region of interest" description="Disordered" evidence="1">
    <location>
        <begin position="321"/>
        <end position="362"/>
    </location>
</feature>
<keyword evidence="3" id="KW-1185">Reference proteome</keyword>
<evidence type="ECO:0000256" key="1">
    <source>
        <dbReference type="SAM" id="MobiDB-lite"/>
    </source>
</evidence>
<dbReference type="InterPro" id="IPR023674">
    <property type="entry name" value="Ribosomal_uL1-like"/>
</dbReference>
<name>A0A507R6G0_MONPU</name>
<feature type="compositionally biased region" description="Basic and acidic residues" evidence="1">
    <location>
        <begin position="321"/>
        <end position="348"/>
    </location>
</feature>
<gene>
    <name evidence="2" type="ORF">MPDQ_000174</name>
</gene>
<organism evidence="2 3">
    <name type="scientific">Monascus purpureus</name>
    <name type="common">Red mold</name>
    <name type="synonym">Monascus anka</name>
    <dbReference type="NCBI Taxonomy" id="5098"/>
    <lineage>
        <taxon>Eukaryota</taxon>
        <taxon>Fungi</taxon>
        <taxon>Dikarya</taxon>
        <taxon>Ascomycota</taxon>
        <taxon>Pezizomycotina</taxon>
        <taxon>Eurotiomycetes</taxon>
        <taxon>Eurotiomycetidae</taxon>
        <taxon>Eurotiales</taxon>
        <taxon>Aspergillaceae</taxon>
        <taxon>Monascus</taxon>
    </lineage>
</organism>
<reference evidence="2 3" key="1">
    <citation type="submission" date="2019-06" db="EMBL/GenBank/DDBJ databases">
        <title>Wine fermentation using esterase from Monascus purpureus.</title>
        <authorList>
            <person name="Geng C."/>
            <person name="Zhang Y."/>
        </authorList>
    </citation>
    <scope>NUCLEOTIDE SEQUENCE [LARGE SCALE GENOMIC DNA]</scope>
    <source>
        <strain evidence="2">HQ1</strain>
    </source>
</reference>
<dbReference type="STRING" id="5098.A0A507R6G0"/>
<dbReference type="InterPro" id="IPR028364">
    <property type="entry name" value="Ribosomal_uL1/biogenesis"/>
</dbReference>